<dbReference type="EMBL" id="JACHWB010000005">
    <property type="protein sequence ID" value="MBB3020565.1"/>
    <property type="molecule type" value="Genomic_DNA"/>
</dbReference>
<reference evidence="1 2" key="1">
    <citation type="submission" date="2020-08" db="EMBL/GenBank/DDBJ databases">
        <title>The Agave Microbiome: Exploring the role of microbial communities in plant adaptations to desert environments.</title>
        <authorList>
            <person name="Partida-Martinez L.P."/>
        </authorList>
    </citation>
    <scope>NUCLEOTIDE SEQUENCE [LARGE SCALE GENOMIC DNA]</scope>
    <source>
        <strain evidence="1 2">AT3.9</strain>
    </source>
</reference>
<accession>A0A7W4VPI0</accession>
<organism evidence="1 2">
    <name type="scientific">Microvirga lupini</name>
    <dbReference type="NCBI Taxonomy" id="420324"/>
    <lineage>
        <taxon>Bacteria</taxon>
        <taxon>Pseudomonadati</taxon>
        <taxon>Pseudomonadota</taxon>
        <taxon>Alphaproteobacteria</taxon>
        <taxon>Hyphomicrobiales</taxon>
        <taxon>Methylobacteriaceae</taxon>
        <taxon>Microvirga</taxon>
    </lineage>
</organism>
<gene>
    <name evidence="1" type="ORF">FHR70_003651</name>
</gene>
<comment type="caution">
    <text evidence="1">The sequence shown here is derived from an EMBL/GenBank/DDBJ whole genome shotgun (WGS) entry which is preliminary data.</text>
</comment>
<proteinExistence type="predicted"/>
<protein>
    <submittedName>
        <fullName evidence="1">Uncharacterized protein</fullName>
    </submittedName>
</protein>
<name>A0A7W4VPI0_9HYPH</name>
<evidence type="ECO:0000313" key="2">
    <source>
        <dbReference type="Proteomes" id="UP000532010"/>
    </source>
</evidence>
<sequence length="130" mass="13702">MRDGALRGGAACTGCRAVIDERLQAAFESAKLDQFPPNLGEMRLGEIAGLVAVAIRILGQGDEGSHLLDGESEIAAAANERQLPQVVFGIKTMSSRPTTGWRQQADLLVVPDSRDIASRLLGQGTDGQSS</sequence>
<dbReference type="Proteomes" id="UP000532010">
    <property type="component" value="Unassembled WGS sequence"/>
</dbReference>
<keyword evidence="2" id="KW-1185">Reference proteome</keyword>
<evidence type="ECO:0000313" key="1">
    <source>
        <dbReference type="EMBL" id="MBB3020565.1"/>
    </source>
</evidence>
<dbReference type="AntiFam" id="ANF00227">
    <property type="entry name" value="Shadow ORF (opposite hmrR)"/>
</dbReference>
<dbReference type="AlphaFoldDB" id="A0A7W4VPI0"/>